<feature type="domain" description="Transcriptional regulator DauR-like HTH" evidence="2">
    <location>
        <begin position="207"/>
        <end position="267"/>
    </location>
</feature>
<evidence type="ECO:0000259" key="1">
    <source>
        <dbReference type="Pfam" id="PF08348"/>
    </source>
</evidence>
<evidence type="ECO:0000259" key="2">
    <source>
        <dbReference type="Pfam" id="PF13309"/>
    </source>
</evidence>
<dbReference type="Pfam" id="PF08348">
    <property type="entry name" value="PAS_6"/>
    <property type="match status" value="1"/>
</dbReference>
<dbReference type="EMBL" id="VXLC01000025">
    <property type="protein sequence ID" value="KAA8883814.1"/>
    <property type="molecule type" value="Genomic_DNA"/>
</dbReference>
<dbReference type="PANTHER" id="PTHR35568">
    <property type="entry name" value="TRANSCRIPTIONAL REGULATOR DAUR"/>
    <property type="match status" value="1"/>
</dbReference>
<sequence length="280" mass="28968">MGGPGPESRSPDPPSGAAPARCVTICPGIDTLLRSSRDDRGGLDSCGTDRQLRFLGGEAVTGTADAVFGALKPLVEGIAATFGRSCEVVLHDYRDPERSVAAVAGAVTGRVVGDAMSEIGLRVLAAGADASNEVGYVTRAQDGRLLKCTTLPLRDADGSLIGALCINIDLSAINRATGVLSDLLGLSVSAESPVPATDFSGELDQVIDSLIERAERAHAVPASALGREQRLELVRALHDAGVFALRGAPARVAKRLGISRTGLYNDLATFKKDSELLGNP</sequence>
<protein>
    <submittedName>
        <fullName evidence="3">Transcriptional regulator</fullName>
    </submittedName>
</protein>
<keyword evidence="4" id="KW-1185">Reference proteome</keyword>
<feature type="domain" description="YheO-like" evidence="1">
    <location>
        <begin position="71"/>
        <end position="176"/>
    </location>
</feature>
<evidence type="ECO:0000313" key="4">
    <source>
        <dbReference type="Proteomes" id="UP000323876"/>
    </source>
</evidence>
<dbReference type="AlphaFoldDB" id="A0A5N0E6R4"/>
<dbReference type="InterPro" id="IPR039446">
    <property type="entry name" value="DauR-like"/>
</dbReference>
<dbReference type="InterPro" id="IPR039445">
    <property type="entry name" value="DauR-like_HTH"/>
</dbReference>
<comment type="caution">
    <text evidence="3">The sequence shown here is derived from an EMBL/GenBank/DDBJ whole genome shotgun (WGS) entry which is preliminary data.</text>
</comment>
<reference evidence="3 4" key="1">
    <citation type="submission" date="2019-09" db="EMBL/GenBank/DDBJ databases">
        <authorList>
            <person name="Wang X."/>
        </authorList>
    </citation>
    <scope>NUCLEOTIDE SEQUENCE [LARGE SCALE GENOMIC DNA]</scope>
    <source>
        <strain evidence="3 4">CICC 11023</strain>
    </source>
</reference>
<organism evidence="3 4">
    <name type="scientific">Nocardia colli</name>
    <dbReference type="NCBI Taxonomy" id="2545717"/>
    <lineage>
        <taxon>Bacteria</taxon>
        <taxon>Bacillati</taxon>
        <taxon>Actinomycetota</taxon>
        <taxon>Actinomycetes</taxon>
        <taxon>Mycobacteriales</taxon>
        <taxon>Nocardiaceae</taxon>
        <taxon>Nocardia</taxon>
    </lineage>
</organism>
<proteinExistence type="predicted"/>
<dbReference type="Pfam" id="PF13309">
    <property type="entry name" value="HTH_22"/>
    <property type="match status" value="1"/>
</dbReference>
<dbReference type="OrthoDB" id="9796595at2"/>
<dbReference type="Proteomes" id="UP000323876">
    <property type="component" value="Unassembled WGS sequence"/>
</dbReference>
<name>A0A5N0E6R4_9NOCA</name>
<gene>
    <name evidence="3" type="ORF">F3087_36735</name>
</gene>
<dbReference type="PANTHER" id="PTHR35568:SF1">
    <property type="entry name" value="TRANSCRIPTIONAL REGULATOR DAUR"/>
    <property type="match status" value="1"/>
</dbReference>
<dbReference type="InterPro" id="IPR013559">
    <property type="entry name" value="YheO"/>
</dbReference>
<accession>A0A5N0E6R4</accession>
<evidence type="ECO:0000313" key="3">
    <source>
        <dbReference type="EMBL" id="KAA8883814.1"/>
    </source>
</evidence>